<comment type="caution">
    <text evidence="1">The sequence shown here is derived from an EMBL/GenBank/DDBJ whole genome shotgun (WGS) entry which is preliminary data.</text>
</comment>
<sequence length="232" mass="24653">MTKSKTKASSLKTIQGDFNLQVPCHGSTSRATRALSRSRLPIQHAINFTSSTPRKKVVLADFVNPSSGARVSFKCRNKPMQRNSSSHSPTTPSACPSSISLSQPTSGKECSTSQPPSGAPPTNDGHTPASRAQGTPLILSIERDKPRRCYSHVLVVVLLDVLGWVAFGSAVSFVASVYALYVWSIVSASSSLVEASCFCLFASYGGHDCFGVAFLVFVGWLFGCSGWLDSAG</sequence>
<accession>A0ACC4C3E0</accession>
<evidence type="ECO:0000313" key="1">
    <source>
        <dbReference type="EMBL" id="KAL3585999.1"/>
    </source>
</evidence>
<evidence type="ECO:0000313" key="2">
    <source>
        <dbReference type="Proteomes" id="UP000309997"/>
    </source>
</evidence>
<gene>
    <name evidence="1" type="ORF">D5086_012866</name>
</gene>
<keyword evidence="2" id="KW-1185">Reference proteome</keyword>
<organism evidence="1 2">
    <name type="scientific">Populus alba</name>
    <name type="common">White poplar</name>
    <dbReference type="NCBI Taxonomy" id="43335"/>
    <lineage>
        <taxon>Eukaryota</taxon>
        <taxon>Viridiplantae</taxon>
        <taxon>Streptophyta</taxon>
        <taxon>Embryophyta</taxon>
        <taxon>Tracheophyta</taxon>
        <taxon>Spermatophyta</taxon>
        <taxon>Magnoliopsida</taxon>
        <taxon>eudicotyledons</taxon>
        <taxon>Gunneridae</taxon>
        <taxon>Pentapetalae</taxon>
        <taxon>rosids</taxon>
        <taxon>fabids</taxon>
        <taxon>Malpighiales</taxon>
        <taxon>Salicaceae</taxon>
        <taxon>Saliceae</taxon>
        <taxon>Populus</taxon>
    </lineage>
</organism>
<dbReference type="EMBL" id="RCHU02000006">
    <property type="protein sequence ID" value="KAL3585999.1"/>
    <property type="molecule type" value="Genomic_DNA"/>
</dbReference>
<reference evidence="1 2" key="1">
    <citation type="journal article" date="2024" name="Plant Biotechnol. J.">
        <title>Genome and CRISPR/Cas9 system of a widespread forest tree (Populus alba) in the world.</title>
        <authorList>
            <person name="Liu Y.J."/>
            <person name="Jiang P.F."/>
            <person name="Han X.M."/>
            <person name="Li X.Y."/>
            <person name="Wang H.M."/>
            <person name="Wang Y.J."/>
            <person name="Wang X.X."/>
            <person name="Zeng Q.Y."/>
        </authorList>
    </citation>
    <scope>NUCLEOTIDE SEQUENCE [LARGE SCALE GENOMIC DNA]</scope>
    <source>
        <strain evidence="2">cv. PAL-ZL1</strain>
    </source>
</reference>
<proteinExistence type="predicted"/>
<name>A0ACC4C3E0_POPAL</name>
<dbReference type="Proteomes" id="UP000309997">
    <property type="component" value="Unassembled WGS sequence"/>
</dbReference>
<protein>
    <submittedName>
        <fullName evidence="1">Uncharacterized protein</fullName>
    </submittedName>
</protein>